<protein>
    <submittedName>
        <fullName evidence="2">Sec1 domain-containing protein 2</fullName>
    </submittedName>
</protein>
<reference evidence="2" key="1">
    <citation type="submission" date="2020-05" db="EMBL/GenBank/DDBJ databases">
        <title>Phylogenomic resolution of chytrid fungi.</title>
        <authorList>
            <person name="Stajich J.E."/>
            <person name="Amses K."/>
            <person name="Simmons R."/>
            <person name="Seto K."/>
            <person name="Myers J."/>
            <person name="Bonds A."/>
            <person name="Quandt C.A."/>
            <person name="Barry K."/>
            <person name="Liu P."/>
            <person name="Grigoriev I."/>
            <person name="Longcore J.E."/>
            <person name="James T.Y."/>
        </authorList>
    </citation>
    <scope>NUCLEOTIDE SEQUENCE</scope>
    <source>
        <strain evidence="2">JEL0318</strain>
    </source>
</reference>
<keyword evidence="3" id="KW-1185">Reference proteome</keyword>
<sequence>MDLQPLHKKAWATVLKLLSGAVLYTDDATLSVLKWSVKGGLPSLFSNGLHNIKLLGHPSPDNDGKISLPDSSKIIVLLSCHIANHAEAIRDLILHSHYTECHIITALSEDAHVVALASDPSLIGVFGEQSGDGMVGYFRRVEGGVYRWLEETLNYAQPGQGIVVSVQHQPLICSLFTNDLFLIPSRVFPSLKVSDGGLPRSPSDEFHNSRTPVPAESGITQLAASISSLLDSLGARDELFAVGETSRQLAKSITTQSSSSPRRHAERNVGVIFIDRSLDLVAPTMHSDNLLDQIYTALPRVTENSLDLEVDSGLLLADAEAEFVPCSLAHGWDDESVDLLIVLTMLSQKDSLVVIRKRLVDLISKEPSIDFKPPRVLGKVTLSQLQTFLSPFRGNEQVLMRRAAVLQCIAGAVQTLTECGKLHWDELTSVEKIMILSLSETLDPGIVVQQVKDVLSRVGGAAKGSDSSTFTIHDVILLMAFAFSLIGTTLRMSPADESGLRESVYQALVRIVKKEGHEAKLDDPSYRSVLQTWVNETFGTLGGVRGARSGLHQYGKILHPTSPTPYQGIIKQILTRALESDRVPGIGEVEDLVHVPYGGTLGGVLSGFSRFLGARAHPSQFQNLIVFVVGGVTFREVREIREIAREKGVKILVGSTDIATGASVFRHLFVEPPV</sequence>
<dbReference type="InterPro" id="IPR001619">
    <property type="entry name" value="Sec1-like"/>
</dbReference>
<dbReference type="InterPro" id="IPR036045">
    <property type="entry name" value="Sec1-like_sf"/>
</dbReference>
<evidence type="ECO:0000313" key="2">
    <source>
        <dbReference type="EMBL" id="KAJ3048006.1"/>
    </source>
</evidence>
<proteinExistence type="inferred from homology"/>
<accession>A0AAD5S8C1</accession>
<evidence type="ECO:0000313" key="3">
    <source>
        <dbReference type="Proteomes" id="UP001212841"/>
    </source>
</evidence>
<dbReference type="EMBL" id="JADGJD010000863">
    <property type="protein sequence ID" value="KAJ3048006.1"/>
    <property type="molecule type" value="Genomic_DNA"/>
</dbReference>
<dbReference type="PANTHER" id="PTHR11679">
    <property type="entry name" value="VESICLE PROTEIN SORTING-ASSOCIATED"/>
    <property type="match status" value="1"/>
</dbReference>
<name>A0AAD5S8C1_9FUNG</name>
<dbReference type="InterPro" id="IPR027482">
    <property type="entry name" value="Sec1-like_dom2"/>
</dbReference>
<comment type="similarity">
    <text evidence="1">Belongs to the STXBP/unc-18/SEC1 family.</text>
</comment>
<dbReference type="GO" id="GO:0016192">
    <property type="term" value="P:vesicle-mediated transport"/>
    <property type="evidence" value="ECO:0007669"/>
    <property type="project" value="InterPro"/>
</dbReference>
<evidence type="ECO:0000256" key="1">
    <source>
        <dbReference type="ARBA" id="ARBA00009884"/>
    </source>
</evidence>
<dbReference type="AlphaFoldDB" id="A0AAD5S8C1"/>
<organism evidence="2 3">
    <name type="scientific">Rhizophlyctis rosea</name>
    <dbReference type="NCBI Taxonomy" id="64517"/>
    <lineage>
        <taxon>Eukaryota</taxon>
        <taxon>Fungi</taxon>
        <taxon>Fungi incertae sedis</taxon>
        <taxon>Chytridiomycota</taxon>
        <taxon>Chytridiomycota incertae sedis</taxon>
        <taxon>Chytridiomycetes</taxon>
        <taxon>Rhizophlyctidales</taxon>
        <taxon>Rhizophlyctidaceae</taxon>
        <taxon>Rhizophlyctis</taxon>
    </lineage>
</organism>
<comment type="caution">
    <text evidence="2">The sequence shown here is derived from an EMBL/GenBank/DDBJ whole genome shotgun (WGS) entry which is preliminary data.</text>
</comment>
<dbReference type="Pfam" id="PF00995">
    <property type="entry name" value="Sec1"/>
    <property type="match status" value="1"/>
</dbReference>
<dbReference type="SUPFAM" id="SSF56815">
    <property type="entry name" value="Sec1/munc18-like (SM) proteins"/>
    <property type="match status" value="1"/>
</dbReference>
<dbReference type="Proteomes" id="UP001212841">
    <property type="component" value="Unassembled WGS sequence"/>
</dbReference>
<gene>
    <name evidence="2" type="primary">SCFD2</name>
    <name evidence="2" type="ORF">HK097_010970</name>
</gene>
<dbReference type="Gene3D" id="3.40.50.1910">
    <property type="match status" value="1"/>
</dbReference>